<reference evidence="2" key="1">
    <citation type="journal article" date="2020" name="Nature">
        <title>Giant virus diversity and host interactions through global metagenomics.</title>
        <authorList>
            <person name="Schulz F."/>
            <person name="Roux S."/>
            <person name="Paez-Espino D."/>
            <person name="Jungbluth S."/>
            <person name="Walsh D.A."/>
            <person name="Denef V.J."/>
            <person name="McMahon K.D."/>
            <person name="Konstantinidis K.T."/>
            <person name="Eloe-Fadrosh E.A."/>
            <person name="Kyrpides N.C."/>
            <person name="Woyke T."/>
        </authorList>
    </citation>
    <scope>NUCLEOTIDE SEQUENCE</scope>
    <source>
        <strain evidence="2">GVMAG-M-3300027963-21</strain>
    </source>
</reference>
<proteinExistence type="predicted"/>
<dbReference type="InterPro" id="IPR035983">
    <property type="entry name" value="Hect_E3_ubiquitin_ligase"/>
</dbReference>
<protein>
    <recommendedName>
        <fullName evidence="1">2-cysteine adaptor domain-containing protein</fullName>
    </recommendedName>
</protein>
<evidence type="ECO:0000313" key="2">
    <source>
        <dbReference type="EMBL" id="QHU31225.1"/>
    </source>
</evidence>
<dbReference type="EMBL" id="MN740525">
    <property type="protein sequence ID" value="QHU31225.1"/>
    <property type="molecule type" value="Genomic_DNA"/>
</dbReference>
<sequence length="1365" mass="160603">MASSNVFFDVKDEECLEWIKDPSVSPFINKRETYGRPVIKSEIYNEENQTNPKSILNNIKRRCFYNSALRQQIVDKIKEYHRKGTLRLYPVEVFTYSKSPFTVQECTTWAKNHLKNPRTGRPIKTDNNIYMELLYTTLQYRLEPPKEILGDIVIDNVKKRLALIEEIDNYFLNEPIPKETFDLSNNVRKKHSFSVSTSSNKSLSPTKKRILTDRMLEEAEKHRLVVEHHHSKHSQRQITEQTHNANLFQSLSEFLVSLSKEVTGEVTGDRLITYIFESFEKKEDKAAVINAIQQYFEDYTVSPEEKGKVFDGIMIKSKDQNIILKKIIRDYIRNIYSQIKSPFIIPKTYIEYLSYWSFKSHLNRTGLRLRISQFLLKFIDEYNPALDKRIKEYLKNLIKDTISARDIAKLPLELDTREEISEGKGKDEKTYINDYYTLLYYHYDKLVKKEGMRLPKGMGFITNMKVYAVGFSVDDNPQNNFTYKECKMWVRMPIFNPRTFAPIKIDSPIYYRLLCISYQYNTYLIPRMITTKGTEFLIALNKTIQKILNSSGKPPQTMKELEDYIRETSKFDVKFKIIGTKQPKDGTEIINKKMKMAFIELSSPQNGRLPFYVYLTKDDLKEFGIPTELAERSYIKIEEYYYIVASDAERKKKKEVINKPIALPARLDYNYYEIQYTFEECAYWTQVPKINPRTKMRIIQDSPEYNDIFIQALHFNTNARPYNISPKGIKFRRSVLKTIPTYYDIGDCLKWIRQPKENPKTGEEITRDSPKYNEIFERALQYDSNIEPNDISRAGKMFKRFVLKRKEEIFGYEKVSRRSKRKGVCKDINEINSVVCDLVKNIYDGKKDGSDANEADEADEAKHKKLKDGGNYIKLKDRMIGRCQEYNTPPEVSMSLIDASIKTRYPVFDDEYIAELFDFYQPSAIASVVIYFFNIENQLLNKNQSIFSINYTTFYMSILNIYVIEKDGEKKYIVERSPAADGGGPTREFLTTFFEELFCDDEHPKRPFIKPHDNIEDRYYINPNFEPDDNFKTVIEAYNSIDGGRLKRKFNTEKDYLYIYEIIGRVLTSAVVNEDIGLPQQLSRYILAGLMKQPKNITESDLLYFYVSEFDGATMYLSMINKSQFNFIEDTGLTFNDNYVISKTDYEISKENCVKFVLQLAKHIITKNFLHKSEPNSHKNMKLRYDSLFAGFGNKTRVFLADIKITIDQLNQLITNVKFDDKYLKEFADKIKITIEGTHTLKPKEKEEKLKGMRRYIRNIITNRKMNGEKRDTDEAHHLFIRRLLRFWTAIPSYNKNANYTIFYKYGKDETGKAYDTTYLPKSQTCFNQLDMFGYPDSINSPQDIEDYIYNNLKKATEYTGMDNR</sequence>
<dbReference type="SUPFAM" id="SSF56204">
    <property type="entry name" value="Hect, E3 ligase catalytic domain"/>
    <property type="match status" value="2"/>
</dbReference>
<feature type="domain" description="2-cysteine adaptor" evidence="1">
    <location>
        <begin position="106"/>
        <end position="132"/>
    </location>
</feature>
<evidence type="ECO:0000259" key="1">
    <source>
        <dbReference type="Pfam" id="PF08793"/>
    </source>
</evidence>
<dbReference type="Pfam" id="PF08793">
    <property type="entry name" value="2C_adapt"/>
    <property type="match status" value="1"/>
</dbReference>
<dbReference type="Gene3D" id="3.90.1750.10">
    <property type="entry name" value="Hect, E3 ligase catalytic domains"/>
    <property type="match status" value="1"/>
</dbReference>
<accession>A0A6C0LMK0</accession>
<dbReference type="InterPro" id="IPR014901">
    <property type="entry name" value="2-cysteine_adaptor"/>
</dbReference>
<organism evidence="2">
    <name type="scientific">viral metagenome</name>
    <dbReference type="NCBI Taxonomy" id="1070528"/>
    <lineage>
        <taxon>unclassified sequences</taxon>
        <taxon>metagenomes</taxon>
        <taxon>organismal metagenomes</taxon>
    </lineage>
</organism>
<dbReference type="GO" id="GO:0004842">
    <property type="term" value="F:ubiquitin-protein transferase activity"/>
    <property type="evidence" value="ECO:0007669"/>
    <property type="project" value="InterPro"/>
</dbReference>
<name>A0A6C0LMK0_9ZZZZ</name>